<keyword evidence="16 19" id="KW-0961">Cell wall biogenesis/degradation</keyword>
<evidence type="ECO:0000256" key="13">
    <source>
        <dbReference type="ARBA" id="ARBA00022984"/>
    </source>
</evidence>
<comment type="cofactor">
    <cofactor evidence="1 19">
        <name>FAD</name>
        <dbReference type="ChEBI" id="CHEBI:57692"/>
    </cofactor>
</comment>
<evidence type="ECO:0000313" key="21">
    <source>
        <dbReference type="EMBL" id="KJU81949.1"/>
    </source>
</evidence>
<evidence type="ECO:0000256" key="11">
    <source>
        <dbReference type="ARBA" id="ARBA00022857"/>
    </source>
</evidence>
<dbReference type="GO" id="GO:0008762">
    <property type="term" value="F:UDP-N-acetylmuramate dehydrogenase activity"/>
    <property type="evidence" value="ECO:0007669"/>
    <property type="project" value="UniProtKB-UniRule"/>
</dbReference>
<evidence type="ECO:0000259" key="20">
    <source>
        <dbReference type="PROSITE" id="PS51387"/>
    </source>
</evidence>
<dbReference type="NCBIfam" id="NF010480">
    <property type="entry name" value="PRK13905.1"/>
    <property type="match status" value="1"/>
</dbReference>
<evidence type="ECO:0000313" key="22">
    <source>
        <dbReference type="Proteomes" id="UP000033423"/>
    </source>
</evidence>
<sequence length="307" mass="32957">MYIDSLSCDYTELVRDLKGAACYNEPMRHHTSLGIGGSAAMYYEPQDINSLMALVQRAREMSLPLIIIGRGSNLLFGDEDIDAVVVSTRQLNTLQWLLNKDVLTIKAAAGLPLQKLLNFALKASAAGLEGLAGIPGTLGGAIAGNAGSFGFEIKDVIEDISLITNTGELRQLTAEMIPFSYRHCGLAGDGVIVEATLRLIRGNANALKERFNDCLSQKKKSQPLAELSAGCVFKNPPGDFAGKLIENAGCKAMAEGQIEVSTRHANFFINKARGTAADFLTLMTRVQEAVRANSGVELTPEIKIVAR</sequence>
<protein>
    <recommendedName>
        <fullName evidence="6 19">UDP-N-acetylenolpyruvoylglucosamine reductase</fullName>
        <ecNumber evidence="5 19">1.3.1.98</ecNumber>
    </recommendedName>
    <alternativeName>
        <fullName evidence="17 19">UDP-N-acetylmuramate dehydrogenase</fullName>
    </alternativeName>
</protein>
<dbReference type="GO" id="GO:0009252">
    <property type="term" value="P:peptidoglycan biosynthetic process"/>
    <property type="evidence" value="ECO:0007669"/>
    <property type="project" value="UniProtKB-UniRule"/>
</dbReference>
<name>A0A0F3GJ11_9BACT</name>
<comment type="catalytic activity">
    <reaction evidence="18 19">
        <text>UDP-N-acetyl-alpha-D-muramate + NADP(+) = UDP-N-acetyl-3-O-(1-carboxyvinyl)-alpha-D-glucosamine + NADPH + H(+)</text>
        <dbReference type="Rhea" id="RHEA:12248"/>
        <dbReference type="ChEBI" id="CHEBI:15378"/>
        <dbReference type="ChEBI" id="CHEBI:57783"/>
        <dbReference type="ChEBI" id="CHEBI:58349"/>
        <dbReference type="ChEBI" id="CHEBI:68483"/>
        <dbReference type="ChEBI" id="CHEBI:70757"/>
        <dbReference type="EC" id="1.3.1.98"/>
    </reaction>
</comment>
<evidence type="ECO:0000256" key="7">
    <source>
        <dbReference type="ARBA" id="ARBA00022490"/>
    </source>
</evidence>
<dbReference type="AlphaFoldDB" id="A0A0F3GJ11"/>
<feature type="active site" evidence="19">
    <location>
        <position position="182"/>
    </location>
</feature>
<dbReference type="Proteomes" id="UP000033423">
    <property type="component" value="Unassembled WGS sequence"/>
</dbReference>
<dbReference type="NCBIfam" id="TIGR00179">
    <property type="entry name" value="murB"/>
    <property type="match status" value="1"/>
</dbReference>
<accession>A0A0F3GJ11</accession>
<evidence type="ECO:0000256" key="12">
    <source>
        <dbReference type="ARBA" id="ARBA00022960"/>
    </source>
</evidence>
<dbReference type="GO" id="GO:0005829">
    <property type="term" value="C:cytosol"/>
    <property type="evidence" value="ECO:0007669"/>
    <property type="project" value="TreeGrafter"/>
</dbReference>
<feature type="active site" description="Proton donor" evidence="19">
    <location>
        <position position="231"/>
    </location>
</feature>
<evidence type="ECO:0000256" key="19">
    <source>
        <dbReference type="HAMAP-Rule" id="MF_00037"/>
    </source>
</evidence>
<evidence type="ECO:0000256" key="18">
    <source>
        <dbReference type="ARBA" id="ARBA00048914"/>
    </source>
</evidence>
<dbReference type="GO" id="GO:0008360">
    <property type="term" value="P:regulation of cell shape"/>
    <property type="evidence" value="ECO:0007669"/>
    <property type="project" value="UniProtKB-KW"/>
</dbReference>
<dbReference type="PROSITE" id="PS51387">
    <property type="entry name" value="FAD_PCMH"/>
    <property type="match status" value="1"/>
</dbReference>
<keyword evidence="7 19" id="KW-0963">Cytoplasm</keyword>
<dbReference type="GO" id="GO:0051301">
    <property type="term" value="P:cell division"/>
    <property type="evidence" value="ECO:0007669"/>
    <property type="project" value="UniProtKB-KW"/>
</dbReference>
<keyword evidence="10 19" id="KW-0274">FAD</keyword>
<evidence type="ECO:0000256" key="6">
    <source>
        <dbReference type="ARBA" id="ARBA00015188"/>
    </source>
</evidence>
<dbReference type="Gene3D" id="3.30.465.10">
    <property type="match status" value="1"/>
</dbReference>
<dbReference type="HAMAP" id="MF_00037">
    <property type="entry name" value="MurB"/>
    <property type="match status" value="1"/>
</dbReference>
<evidence type="ECO:0000256" key="15">
    <source>
        <dbReference type="ARBA" id="ARBA00023306"/>
    </source>
</evidence>
<comment type="function">
    <text evidence="2 19">Cell wall formation.</text>
</comment>
<dbReference type="InterPro" id="IPR036635">
    <property type="entry name" value="MurB_C_sf"/>
</dbReference>
<dbReference type="PANTHER" id="PTHR21071:SF4">
    <property type="entry name" value="UDP-N-ACETYLENOLPYRUVOYLGLUCOSAMINE REDUCTASE"/>
    <property type="match status" value="1"/>
</dbReference>
<dbReference type="PATRIC" id="fig|29290.4.peg.7744"/>
<dbReference type="SUPFAM" id="SSF56194">
    <property type="entry name" value="Uridine diphospho-N-Acetylenolpyruvylglucosamine reductase, MurB, C-terminal domain"/>
    <property type="match status" value="1"/>
</dbReference>
<gene>
    <name evidence="19" type="primary">murB</name>
    <name evidence="21" type="ORF">MBAV_005861</name>
</gene>
<dbReference type="EMBL" id="LACI01002481">
    <property type="protein sequence ID" value="KJU81949.1"/>
    <property type="molecule type" value="Genomic_DNA"/>
</dbReference>
<keyword evidence="15 19" id="KW-0131">Cell cycle</keyword>
<feature type="domain" description="FAD-binding PCMH-type" evidence="20">
    <location>
        <begin position="35"/>
        <end position="202"/>
    </location>
</feature>
<evidence type="ECO:0000256" key="10">
    <source>
        <dbReference type="ARBA" id="ARBA00022827"/>
    </source>
</evidence>
<comment type="similarity">
    <text evidence="19">Belongs to the MurB family.</text>
</comment>
<dbReference type="EC" id="1.3.1.98" evidence="5 19"/>
<comment type="pathway">
    <text evidence="4 19">Cell wall biogenesis; peptidoglycan biosynthesis.</text>
</comment>
<organism evidence="21 22">
    <name type="scientific">Candidatus Magnetobacterium bavaricum</name>
    <dbReference type="NCBI Taxonomy" id="29290"/>
    <lineage>
        <taxon>Bacteria</taxon>
        <taxon>Pseudomonadati</taxon>
        <taxon>Nitrospirota</taxon>
        <taxon>Thermodesulfovibrionia</taxon>
        <taxon>Thermodesulfovibrionales</taxon>
        <taxon>Candidatus Magnetobacteriaceae</taxon>
        <taxon>Candidatus Magnetobacterium</taxon>
    </lineage>
</organism>
<dbReference type="InterPro" id="IPR003170">
    <property type="entry name" value="MurB"/>
</dbReference>
<feature type="active site" evidence="19">
    <location>
        <position position="301"/>
    </location>
</feature>
<comment type="subcellular location">
    <subcellularLocation>
        <location evidence="3 19">Cytoplasm</location>
    </subcellularLocation>
</comment>
<keyword evidence="9 19" id="KW-0285">Flavoprotein</keyword>
<evidence type="ECO:0000256" key="1">
    <source>
        <dbReference type="ARBA" id="ARBA00001974"/>
    </source>
</evidence>
<dbReference type="GO" id="GO:0071555">
    <property type="term" value="P:cell wall organization"/>
    <property type="evidence" value="ECO:0007669"/>
    <property type="project" value="UniProtKB-KW"/>
</dbReference>
<evidence type="ECO:0000256" key="17">
    <source>
        <dbReference type="ARBA" id="ARBA00031026"/>
    </source>
</evidence>
<dbReference type="Gene3D" id="3.90.78.10">
    <property type="entry name" value="UDP-N-acetylenolpyruvoylglucosamine reductase, C-terminal domain"/>
    <property type="match status" value="1"/>
</dbReference>
<proteinExistence type="inferred from homology"/>
<evidence type="ECO:0000256" key="8">
    <source>
        <dbReference type="ARBA" id="ARBA00022618"/>
    </source>
</evidence>
<keyword evidence="12 19" id="KW-0133">Cell shape</keyword>
<evidence type="ECO:0000256" key="3">
    <source>
        <dbReference type="ARBA" id="ARBA00004496"/>
    </source>
</evidence>
<dbReference type="InterPro" id="IPR036318">
    <property type="entry name" value="FAD-bd_PCMH-like_sf"/>
</dbReference>
<dbReference type="PANTHER" id="PTHR21071">
    <property type="entry name" value="UDP-N-ACETYLENOLPYRUVOYLGLUCOSAMINE REDUCTASE"/>
    <property type="match status" value="1"/>
</dbReference>
<dbReference type="InterPro" id="IPR016166">
    <property type="entry name" value="FAD-bd_PCMH"/>
</dbReference>
<dbReference type="Pfam" id="PF01565">
    <property type="entry name" value="FAD_binding_4"/>
    <property type="match status" value="1"/>
</dbReference>
<keyword evidence="22" id="KW-1185">Reference proteome</keyword>
<keyword evidence="13 19" id="KW-0573">Peptidoglycan synthesis</keyword>
<dbReference type="UniPathway" id="UPA00219"/>
<dbReference type="InterPro" id="IPR011601">
    <property type="entry name" value="MurB_C"/>
</dbReference>
<comment type="caution">
    <text evidence="21">The sequence shown here is derived from an EMBL/GenBank/DDBJ whole genome shotgun (WGS) entry which is preliminary data.</text>
</comment>
<dbReference type="InterPro" id="IPR016167">
    <property type="entry name" value="FAD-bd_PCMH_sub1"/>
</dbReference>
<dbReference type="InterPro" id="IPR016169">
    <property type="entry name" value="FAD-bd_PCMH_sub2"/>
</dbReference>
<keyword evidence="14 19" id="KW-0560">Oxidoreductase</keyword>
<dbReference type="Gene3D" id="3.30.43.10">
    <property type="entry name" value="Uridine Diphospho-n-acetylenolpyruvylglucosamine Reductase, domain 2"/>
    <property type="match status" value="1"/>
</dbReference>
<evidence type="ECO:0000256" key="14">
    <source>
        <dbReference type="ARBA" id="ARBA00023002"/>
    </source>
</evidence>
<evidence type="ECO:0000256" key="5">
    <source>
        <dbReference type="ARBA" id="ARBA00012518"/>
    </source>
</evidence>
<dbReference type="GO" id="GO:0071949">
    <property type="term" value="F:FAD binding"/>
    <property type="evidence" value="ECO:0007669"/>
    <property type="project" value="InterPro"/>
</dbReference>
<keyword evidence="11 19" id="KW-0521">NADP</keyword>
<keyword evidence="8 19" id="KW-0132">Cell division</keyword>
<dbReference type="InterPro" id="IPR006094">
    <property type="entry name" value="Oxid_FAD_bind_N"/>
</dbReference>
<evidence type="ECO:0000256" key="4">
    <source>
        <dbReference type="ARBA" id="ARBA00004752"/>
    </source>
</evidence>
<evidence type="ECO:0000256" key="16">
    <source>
        <dbReference type="ARBA" id="ARBA00023316"/>
    </source>
</evidence>
<reference evidence="21 22" key="1">
    <citation type="submission" date="2015-02" db="EMBL/GenBank/DDBJ databases">
        <title>Single-cell genomics of uncultivated deep-branching MTB reveals a conserved set of magnetosome genes.</title>
        <authorList>
            <person name="Kolinko S."/>
            <person name="Richter M."/>
            <person name="Glockner F.O."/>
            <person name="Brachmann A."/>
            <person name="Schuler D."/>
        </authorList>
    </citation>
    <scope>NUCLEOTIDE SEQUENCE [LARGE SCALE GENOMIC DNA]</scope>
    <source>
        <strain evidence="21">TM-1</strain>
    </source>
</reference>
<evidence type="ECO:0000256" key="2">
    <source>
        <dbReference type="ARBA" id="ARBA00003921"/>
    </source>
</evidence>
<evidence type="ECO:0000256" key="9">
    <source>
        <dbReference type="ARBA" id="ARBA00022630"/>
    </source>
</evidence>
<dbReference type="SUPFAM" id="SSF56176">
    <property type="entry name" value="FAD-binding/transporter-associated domain-like"/>
    <property type="match status" value="1"/>
</dbReference>
<dbReference type="Pfam" id="PF02873">
    <property type="entry name" value="MurB_C"/>
    <property type="match status" value="1"/>
</dbReference>